<reference evidence="1" key="1">
    <citation type="submission" date="2021-01" db="EMBL/GenBank/DDBJ databases">
        <authorList>
            <person name="Corre E."/>
            <person name="Pelletier E."/>
            <person name="Niang G."/>
            <person name="Scheremetjew M."/>
            <person name="Finn R."/>
            <person name="Kale V."/>
            <person name="Holt S."/>
            <person name="Cochrane G."/>
            <person name="Meng A."/>
            <person name="Brown T."/>
            <person name="Cohen L."/>
        </authorList>
    </citation>
    <scope>NUCLEOTIDE SEQUENCE</scope>
    <source>
        <strain evidence="1">NIES-381</strain>
    </source>
</reference>
<protein>
    <submittedName>
        <fullName evidence="1">Uncharacterized protein</fullName>
    </submittedName>
</protein>
<evidence type="ECO:0000313" key="1">
    <source>
        <dbReference type="EMBL" id="CAD9008635.1"/>
    </source>
</evidence>
<name>A0A7S1ID20_9EUGL</name>
<gene>
    <name evidence="1" type="ORF">EGYM00392_LOCUS19729</name>
</gene>
<accession>A0A7S1ID20</accession>
<sequence length="104" mass="11685">MPWIVAWKLYMDNVHGNFLPLYHSKRAWKISMVPKEHGFFLPPSPLNRAHNITHYVVTIVGGTAARKLCMDGSCLPQPLKEHVKVLAPSAPKTAHKINSYLVTA</sequence>
<dbReference type="AlphaFoldDB" id="A0A7S1ID20"/>
<proteinExistence type="predicted"/>
<organism evidence="1">
    <name type="scientific">Eutreptiella gymnastica</name>
    <dbReference type="NCBI Taxonomy" id="73025"/>
    <lineage>
        <taxon>Eukaryota</taxon>
        <taxon>Discoba</taxon>
        <taxon>Euglenozoa</taxon>
        <taxon>Euglenida</taxon>
        <taxon>Spirocuta</taxon>
        <taxon>Euglenophyceae</taxon>
        <taxon>Eutreptiales</taxon>
        <taxon>Eutreptiaceae</taxon>
        <taxon>Eutreptiella</taxon>
    </lineage>
</organism>
<dbReference type="EMBL" id="HBGA01053610">
    <property type="protein sequence ID" value="CAD9008635.1"/>
    <property type="molecule type" value="Transcribed_RNA"/>
</dbReference>